<reference evidence="2 3" key="1">
    <citation type="journal article" date="2015" name="Microbes Environ.">
        <title>Distribution and evolution of nitrogen fixation genes in the phylum bacteroidetes.</title>
        <authorList>
            <person name="Inoue J."/>
            <person name="Oshima K."/>
            <person name="Suda W."/>
            <person name="Sakamoto M."/>
            <person name="Iino T."/>
            <person name="Noda S."/>
            <person name="Hongoh Y."/>
            <person name="Hattori M."/>
            <person name="Ohkuma M."/>
        </authorList>
    </citation>
    <scope>NUCLEOTIDE SEQUENCE [LARGE SCALE GENOMIC DNA]</scope>
    <source>
        <strain evidence="2">JCM 15548</strain>
    </source>
</reference>
<gene>
    <name evidence="2" type="ORF">JCM15548_13656</name>
</gene>
<keyword evidence="1" id="KW-0472">Membrane</keyword>
<evidence type="ECO:0000313" key="2">
    <source>
        <dbReference type="EMBL" id="GAO31307.1"/>
    </source>
</evidence>
<dbReference type="STRING" id="1236989.JCM15548_13656"/>
<evidence type="ECO:0000313" key="3">
    <source>
        <dbReference type="Proteomes" id="UP000032900"/>
    </source>
</evidence>
<proteinExistence type="predicted"/>
<keyword evidence="3" id="KW-1185">Reference proteome</keyword>
<dbReference type="Proteomes" id="UP000032900">
    <property type="component" value="Unassembled WGS sequence"/>
</dbReference>
<keyword evidence="1" id="KW-0812">Transmembrane</keyword>
<keyword evidence="1" id="KW-1133">Transmembrane helix</keyword>
<accession>A0A0E9M0F3</accession>
<name>A0A0E9M0F3_9BACT</name>
<dbReference type="AlphaFoldDB" id="A0A0E9M0F3"/>
<comment type="caution">
    <text evidence="2">The sequence shown here is derived from an EMBL/GenBank/DDBJ whole genome shotgun (WGS) entry which is preliminary data.</text>
</comment>
<organism evidence="2 3">
    <name type="scientific">Geofilum rubicundum JCM 15548</name>
    <dbReference type="NCBI Taxonomy" id="1236989"/>
    <lineage>
        <taxon>Bacteria</taxon>
        <taxon>Pseudomonadati</taxon>
        <taxon>Bacteroidota</taxon>
        <taxon>Bacteroidia</taxon>
        <taxon>Marinilabiliales</taxon>
        <taxon>Marinilabiliaceae</taxon>
        <taxon>Geofilum</taxon>
    </lineage>
</organism>
<feature type="transmembrane region" description="Helical" evidence="1">
    <location>
        <begin position="33"/>
        <end position="53"/>
    </location>
</feature>
<dbReference type="EMBL" id="BAZW01000043">
    <property type="protein sequence ID" value="GAO31307.1"/>
    <property type="molecule type" value="Genomic_DNA"/>
</dbReference>
<protein>
    <submittedName>
        <fullName evidence="2">Uncharacterized protein</fullName>
    </submittedName>
</protein>
<sequence>MVDKSVNKVLITLVKALFINVSRETFSNFYDVWLEFIFISLFVFRAAVIVIFIRQPV</sequence>
<evidence type="ECO:0000256" key="1">
    <source>
        <dbReference type="SAM" id="Phobius"/>
    </source>
</evidence>